<comment type="caution">
    <text evidence="1">The sequence shown here is derived from an EMBL/GenBank/DDBJ whole genome shotgun (WGS) entry which is preliminary data.</text>
</comment>
<dbReference type="PANTHER" id="PTHR35046">
    <property type="entry name" value="ZINC KNUCKLE (CCHC-TYPE) FAMILY PROTEIN"/>
    <property type="match status" value="1"/>
</dbReference>
<dbReference type="OrthoDB" id="1934635at2759"/>
<dbReference type="Proteomes" id="UP000829196">
    <property type="component" value="Unassembled WGS sequence"/>
</dbReference>
<proteinExistence type="predicted"/>
<keyword evidence="2" id="KW-1185">Reference proteome</keyword>
<dbReference type="EMBL" id="JAGYWB010000004">
    <property type="protein sequence ID" value="KAI0524364.1"/>
    <property type="molecule type" value="Genomic_DNA"/>
</dbReference>
<organism evidence="1 2">
    <name type="scientific">Dendrobium nobile</name>
    <name type="common">Orchid</name>
    <dbReference type="NCBI Taxonomy" id="94219"/>
    <lineage>
        <taxon>Eukaryota</taxon>
        <taxon>Viridiplantae</taxon>
        <taxon>Streptophyta</taxon>
        <taxon>Embryophyta</taxon>
        <taxon>Tracheophyta</taxon>
        <taxon>Spermatophyta</taxon>
        <taxon>Magnoliopsida</taxon>
        <taxon>Liliopsida</taxon>
        <taxon>Asparagales</taxon>
        <taxon>Orchidaceae</taxon>
        <taxon>Epidendroideae</taxon>
        <taxon>Malaxideae</taxon>
        <taxon>Dendrobiinae</taxon>
        <taxon>Dendrobium</taxon>
    </lineage>
</organism>
<name>A0A8T3C113_DENNO</name>
<gene>
    <name evidence="1" type="ORF">KFK09_003731</name>
</gene>
<sequence length="154" mass="17300">MRVVVQALQLKTSKNPNPYKISWVKKGVELSMIELCKVSFSIGKHYASEVLCDVLEMDVCHIILVRLWQYDVGAIYDGRANTYAFDWKGRRLWLLPNNDGQGTKTPSGKTALHSISVSAMLNAWKETSIIFALIVKEVAENTSEANPLVELQNC</sequence>
<evidence type="ECO:0000313" key="2">
    <source>
        <dbReference type="Proteomes" id="UP000829196"/>
    </source>
</evidence>
<dbReference type="AlphaFoldDB" id="A0A8T3C113"/>
<dbReference type="PANTHER" id="PTHR35046:SF9">
    <property type="entry name" value="RNA-DIRECTED DNA POLYMERASE"/>
    <property type="match status" value="1"/>
</dbReference>
<protein>
    <submittedName>
        <fullName evidence="1">Uncharacterized protein</fullName>
    </submittedName>
</protein>
<evidence type="ECO:0000313" key="1">
    <source>
        <dbReference type="EMBL" id="KAI0524364.1"/>
    </source>
</evidence>
<accession>A0A8T3C113</accession>
<reference evidence="1" key="1">
    <citation type="journal article" date="2022" name="Front. Genet.">
        <title>Chromosome-Scale Assembly of the Dendrobium nobile Genome Provides Insights Into the Molecular Mechanism of the Biosynthesis of the Medicinal Active Ingredient of Dendrobium.</title>
        <authorList>
            <person name="Xu Q."/>
            <person name="Niu S.-C."/>
            <person name="Li K.-L."/>
            <person name="Zheng P.-J."/>
            <person name="Zhang X.-J."/>
            <person name="Jia Y."/>
            <person name="Liu Y."/>
            <person name="Niu Y.-X."/>
            <person name="Yu L.-H."/>
            <person name="Chen D.-F."/>
            <person name="Zhang G.-Q."/>
        </authorList>
    </citation>
    <scope>NUCLEOTIDE SEQUENCE</scope>
    <source>
        <tissue evidence="1">Leaf</tissue>
    </source>
</reference>